<organism evidence="12 13">
    <name type="scientific">Buddleja alternifolia</name>
    <dbReference type="NCBI Taxonomy" id="168488"/>
    <lineage>
        <taxon>Eukaryota</taxon>
        <taxon>Viridiplantae</taxon>
        <taxon>Streptophyta</taxon>
        <taxon>Embryophyta</taxon>
        <taxon>Tracheophyta</taxon>
        <taxon>Spermatophyta</taxon>
        <taxon>Magnoliopsida</taxon>
        <taxon>eudicotyledons</taxon>
        <taxon>Gunneridae</taxon>
        <taxon>Pentapetalae</taxon>
        <taxon>asterids</taxon>
        <taxon>lamiids</taxon>
        <taxon>Lamiales</taxon>
        <taxon>Scrophulariaceae</taxon>
        <taxon>Buddlejeae</taxon>
        <taxon>Buddleja</taxon>
    </lineage>
</organism>
<evidence type="ECO:0000256" key="1">
    <source>
        <dbReference type="ARBA" id="ARBA00004123"/>
    </source>
</evidence>
<evidence type="ECO:0000256" key="8">
    <source>
        <dbReference type="ARBA" id="ARBA00040531"/>
    </source>
</evidence>
<dbReference type="GO" id="GO:0006139">
    <property type="term" value="P:nucleobase-containing compound metabolic process"/>
    <property type="evidence" value="ECO:0007669"/>
    <property type="project" value="InterPro"/>
</dbReference>
<dbReference type="SMART" id="SM00474">
    <property type="entry name" value="35EXOc"/>
    <property type="match status" value="1"/>
</dbReference>
<evidence type="ECO:0000256" key="4">
    <source>
        <dbReference type="ARBA" id="ARBA00022801"/>
    </source>
</evidence>
<evidence type="ECO:0000256" key="6">
    <source>
        <dbReference type="ARBA" id="ARBA00022842"/>
    </source>
</evidence>
<evidence type="ECO:0000259" key="11">
    <source>
        <dbReference type="SMART" id="SM00474"/>
    </source>
</evidence>
<evidence type="ECO:0000256" key="3">
    <source>
        <dbReference type="ARBA" id="ARBA00022723"/>
    </source>
</evidence>
<evidence type="ECO:0000256" key="7">
    <source>
        <dbReference type="ARBA" id="ARBA00023242"/>
    </source>
</evidence>
<evidence type="ECO:0000256" key="2">
    <source>
        <dbReference type="ARBA" id="ARBA00022722"/>
    </source>
</evidence>
<evidence type="ECO:0000313" key="12">
    <source>
        <dbReference type="EMBL" id="KAG8369607.1"/>
    </source>
</evidence>
<evidence type="ECO:0000313" key="13">
    <source>
        <dbReference type="Proteomes" id="UP000826271"/>
    </source>
</evidence>
<gene>
    <name evidence="12" type="ORF">BUALT_Bualt14G0031200</name>
</gene>
<proteinExistence type="predicted"/>
<keyword evidence="4" id="KW-0378">Hydrolase</keyword>
<name>A0AAV6WMP9_9LAMI</name>
<dbReference type="PANTHER" id="PTHR13620">
    <property type="entry name" value="3-5 EXONUCLEASE"/>
    <property type="match status" value="1"/>
</dbReference>
<reference evidence="12" key="1">
    <citation type="submission" date="2019-10" db="EMBL/GenBank/DDBJ databases">
        <authorList>
            <person name="Zhang R."/>
            <person name="Pan Y."/>
            <person name="Wang J."/>
            <person name="Ma R."/>
            <person name="Yu S."/>
        </authorList>
    </citation>
    <scope>NUCLEOTIDE SEQUENCE</scope>
    <source>
        <strain evidence="12">LA-IB0</strain>
        <tissue evidence="12">Leaf</tissue>
    </source>
</reference>
<keyword evidence="3" id="KW-0479">Metal-binding</keyword>
<keyword evidence="13" id="KW-1185">Reference proteome</keyword>
<keyword evidence="2" id="KW-0540">Nuclease</keyword>
<dbReference type="CDD" id="cd06141">
    <property type="entry name" value="WRN_exo"/>
    <property type="match status" value="1"/>
</dbReference>
<feature type="domain" description="3'-5' exonuclease" evidence="11">
    <location>
        <begin position="152"/>
        <end position="340"/>
    </location>
</feature>
<keyword evidence="7" id="KW-0539">Nucleus</keyword>
<evidence type="ECO:0000256" key="5">
    <source>
        <dbReference type="ARBA" id="ARBA00022839"/>
    </source>
</evidence>
<dbReference type="Gene3D" id="3.30.420.10">
    <property type="entry name" value="Ribonuclease H-like superfamily/Ribonuclease H"/>
    <property type="match status" value="1"/>
</dbReference>
<dbReference type="GO" id="GO:0046872">
    <property type="term" value="F:metal ion binding"/>
    <property type="evidence" value="ECO:0007669"/>
    <property type="project" value="UniProtKB-KW"/>
</dbReference>
<dbReference type="GO" id="GO:0008408">
    <property type="term" value="F:3'-5' exonuclease activity"/>
    <property type="evidence" value="ECO:0007669"/>
    <property type="project" value="InterPro"/>
</dbReference>
<dbReference type="SUPFAM" id="SSF53098">
    <property type="entry name" value="Ribonuclease H-like"/>
    <property type="match status" value="1"/>
</dbReference>
<dbReference type="FunFam" id="3.30.420.10:FF:000114">
    <property type="entry name" value="Werner Syndrome-like exonuclease"/>
    <property type="match status" value="1"/>
</dbReference>
<comment type="caution">
    <text evidence="12">The sequence shown here is derived from an EMBL/GenBank/DDBJ whole genome shotgun (WGS) entry which is preliminary data.</text>
</comment>
<dbReference type="GO" id="GO:0005634">
    <property type="term" value="C:nucleus"/>
    <property type="evidence" value="ECO:0007669"/>
    <property type="project" value="UniProtKB-SubCell"/>
</dbReference>
<keyword evidence="5" id="KW-0269">Exonuclease</keyword>
<accession>A0AAV6WMP9</accession>
<dbReference type="InterPro" id="IPR012337">
    <property type="entry name" value="RNaseH-like_sf"/>
</dbReference>
<dbReference type="InterPro" id="IPR002562">
    <property type="entry name" value="3'-5'_exonuclease_dom"/>
</dbReference>
<dbReference type="InterPro" id="IPR051132">
    <property type="entry name" value="3-5_Exonuclease_domain"/>
</dbReference>
<dbReference type="Proteomes" id="UP000826271">
    <property type="component" value="Unassembled WGS sequence"/>
</dbReference>
<evidence type="ECO:0000256" key="10">
    <source>
        <dbReference type="SAM" id="MobiDB-lite"/>
    </source>
</evidence>
<dbReference type="EMBL" id="WHWC01000014">
    <property type="protein sequence ID" value="KAG8369607.1"/>
    <property type="molecule type" value="Genomic_DNA"/>
</dbReference>
<feature type="region of interest" description="Disordered" evidence="10">
    <location>
        <begin position="63"/>
        <end position="84"/>
    </location>
</feature>
<comment type="subcellular location">
    <subcellularLocation>
        <location evidence="1">Nucleus</location>
    </subcellularLocation>
</comment>
<evidence type="ECO:0000256" key="9">
    <source>
        <dbReference type="ARBA" id="ARBA00042761"/>
    </source>
</evidence>
<dbReference type="AlphaFoldDB" id="A0AAV6WMP9"/>
<dbReference type="Pfam" id="PF01612">
    <property type="entry name" value="DNA_pol_A_exo1"/>
    <property type="match status" value="1"/>
</dbReference>
<dbReference type="PANTHER" id="PTHR13620:SF109">
    <property type="entry name" value="3'-5' EXONUCLEASE"/>
    <property type="match status" value="1"/>
</dbReference>
<keyword evidence="6" id="KW-0460">Magnesium</keyword>
<dbReference type="InterPro" id="IPR036397">
    <property type="entry name" value="RNaseH_sf"/>
</dbReference>
<dbReference type="GO" id="GO:0003676">
    <property type="term" value="F:nucleic acid binding"/>
    <property type="evidence" value="ECO:0007669"/>
    <property type="project" value="InterPro"/>
</dbReference>
<protein>
    <recommendedName>
        <fullName evidence="8">3'-5' exonuclease</fullName>
    </recommendedName>
    <alternativeName>
        <fullName evidence="9">Werner Syndrome-like exonuclease</fullName>
    </alternativeName>
</protein>
<sequence>MFSFKSKLQIIANTKLPINKISRQKVQTILKMGSETPNSDEDWDYPLTEEDLRAIDSAFSAATASTAKRHAGDNAPVDSPPNSRRRRLPESLFVFQQQNNPSCSFSPCSRSRSYSTRTNADLSPFRGTIIPQSSLVHSAFEAASDVKFGGRIIYSRTTEEVERAAKELLDFVEAKKRKEGQCILGLDIEWRPSFRRGVAPGQTAVLQICGENNCCHVLHIIHSGIPKRLQCLLEDPTSVKVGVAVAGDAAKLLRDHNVSINALEDLSTLADRKLGGDQRKWKWSLSSLTETLIFRKLPKPNMIRLGNWEVEALSKEQLNYAATDAYISWYLYQVLKNLPDLVENNQVETEAAPN</sequence>